<dbReference type="EMBL" id="CP020814">
    <property type="protein sequence ID" value="ARK30908.1"/>
    <property type="molecule type" value="Genomic_DNA"/>
</dbReference>
<evidence type="ECO:0000256" key="3">
    <source>
        <dbReference type="ARBA" id="ARBA00022989"/>
    </source>
</evidence>
<protein>
    <submittedName>
        <fullName evidence="6">Phage lysis protein, holin</fullName>
    </submittedName>
</protein>
<evidence type="ECO:0000256" key="2">
    <source>
        <dbReference type="ARBA" id="ARBA00022692"/>
    </source>
</evidence>
<name>A0A1X9MBY5_9BACI</name>
<gene>
    <name evidence="6" type="ORF">BkAM31D_14255</name>
</gene>
<dbReference type="AlphaFoldDB" id="A0A1X9MBY5"/>
<organism evidence="6 7">
    <name type="scientific">Halalkalibacter krulwichiae</name>
    <dbReference type="NCBI Taxonomy" id="199441"/>
    <lineage>
        <taxon>Bacteria</taxon>
        <taxon>Bacillati</taxon>
        <taxon>Bacillota</taxon>
        <taxon>Bacilli</taxon>
        <taxon>Bacillales</taxon>
        <taxon>Bacillaceae</taxon>
        <taxon>Halalkalibacter</taxon>
    </lineage>
</organism>
<evidence type="ECO:0000256" key="4">
    <source>
        <dbReference type="ARBA" id="ARBA00023136"/>
    </source>
</evidence>
<dbReference type="NCBIfam" id="TIGR01592">
    <property type="entry name" value="holin_SPP1"/>
    <property type="match status" value="1"/>
</dbReference>
<dbReference type="GO" id="GO:0016020">
    <property type="term" value="C:membrane"/>
    <property type="evidence" value="ECO:0007669"/>
    <property type="project" value="UniProtKB-SubCell"/>
</dbReference>
<sequence length="75" mass="8583">MERDVASMSRFAFLILAVVNAVLNLLGYQTISEQFVNDVVAILSGVYFIWAGWKNNYLSKKGIKQKEVLKKHKLH</sequence>
<feature type="transmembrane region" description="Helical" evidence="5">
    <location>
        <begin position="12"/>
        <end position="29"/>
    </location>
</feature>
<accession>A0A1X9MBY5</accession>
<comment type="subcellular location">
    <subcellularLocation>
        <location evidence="1">Membrane</location>
    </subcellularLocation>
</comment>
<keyword evidence="4 5" id="KW-0472">Membrane</keyword>
<feature type="transmembrane region" description="Helical" evidence="5">
    <location>
        <begin position="35"/>
        <end position="53"/>
    </location>
</feature>
<dbReference type="KEGG" id="bkw:BkAM31D_14255"/>
<dbReference type="Pfam" id="PF04688">
    <property type="entry name" value="Holin_SPP1"/>
    <property type="match status" value="1"/>
</dbReference>
<keyword evidence="7" id="KW-1185">Reference proteome</keyword>
<dbReference type="Proteomes" id="UP000193006">
    <property type="component" value="Chromosome"/>
</dbReference>
<dbReference type="InterPro" id="IPR006479">
    <property type="entry name" value="Holin"/>
</dbReference>
<evidence type="ECO:0000256" key="1">
    <source>
        <dbReference type="ARBA" id="ARBA00004370"/>
    </source>
</evidence>
<keyword evidence="3 5" id="KW-1133">Transmembrane helix</keyword>
<reference evidence="6 7" key="1">
    <citation type="submission" date="2017-04" db="EMBL/GenBank/DDBJ databases">
        <title>Bacillus krulwichiae AM31D Genome sequencing and assembly.</title>
        <authorList>
            <person name="Krulwich T.A."/>
            <person name="Anastor L."/>
            <person name="Ehrlich R."/>
            <person name="Ehrlich G.D."/>
            <person name="Janto B."/>
        </authorList>
    </citation>
    <scope>NUCLEOTIDE SEQUENCE [LARGE SCALE GENOMIC DNA]</scope>
    <source>
        <strain evidence="6 7">AM31D</strain>
    </source>
</reference>
<evidence type="ECO:0000256" key="5">
    <source>
        <dbReference type="SAM" id="Phobius"/>
    </source>
</evidence>
<keyword evidence="2 5" id="KW-0812">Transmembrane</keyword>
<evidence type="ECO:0000313" key="6">
    <source>
        <dbReference type="EMBL" id="ARK30908.1"/>
    </source>
</evidence>
<proteinExistence type="predicted"/>
<dbReference type="RefSeq" id="WP_066149965.1">
    <property type="nucleotide sequence ID" value="NZ_CP020814.1"/>
</dbReference>
<evidence type="ECO:0000313" key="7">
    <source>
        <dbReference type="Proteomes" id="UP000193006"/>
    </source>
</evidence>